<sequence>MSDNTLMNYTTLEAPTQNNSGIPLFLQKRKARSITEGMGLISKLSIINSATSLNEMYCENNSLEDKQNICSATRNNSYKESMLMDKELNNQLDFKKTKKPHLRITSSSEITTTMCTYPYISTKSKSNYPFDSKNTTILDEMYSYKNNNYAPSNATETNNNDNINGIDSLYPAQITEDLYLGNEYQARNVSLLKKLNIKYVLNLAKEVQGPMSHMENSEIRYKHHRWDHAEDDISNFFESCFEFIDEAISSNCNVLVHCQLGVSRSATLVIAYIMHSKKLTFSKAYDYVKSRNPKTCPNLSLIAQLMEYEKTLNLTYSTPAFVNTLQEQFN</sequence>
<feature type="domain" description="Tyrosine specific protein phosphatases" evidence="6">
    <location>
        <begin position="234"/>
        <end position="293"/>
    </location>
</feature>
<evidence type="ECO:0000256" key="2">
    <source>
        <dbReference type="ARBA" id="ARBA00013064"/>
    </source>
</evidence>
<dbReference type="GO" id="GO:0043409">
    <property type="term" value="P:negative regulation of MAPK cascade"/>
    <property type="evidence" value="ECO:0007669"/>
    <property type="project" value="TreeGrafter"/>
</dbReference>
<dbReference type="EMBL" id="MBFU01001278">
    <property type="protein sequence ID" value="PVZ96481.1"/>
    <property type="molecule type" value="Genomic_DNA"/>
</dbReference>
<feature type="domain" description="Tyrosine-protein phosphatase" evidence="5">
    <location>
        <begin position="170"/>
        <end position="314"/>
    </location>
</feature>
<dbReference type="PROSITE" id="PS50056">
    <property type="entry name" value="TYR_PHOSPHATASE_2"/>
    <property type="match status" value="1"/>
</dbReference>
<keyword evidence="4" id="KW-0904">Protein phosphatase</keyword>
<evidence type="ECO:0000256" key="1">
    <source>
        <dbReference type="ARBA" id="ARBA00008601"/>
    </source>
</evidence>
<dbReference type="InterPro" id="IPR016130">
    <property type="entry name" value="Tyr_Pase_AS"/>
</dbReference>
<dbReference type="SUPFAM" id="SSF52799">
    <property type="entry name" value="(Phosphotyrosine protein) phosphatases II"/>
    <property type="match status" value="1"/>
</dbReference>
<dbReference type="InterPro" id="IPR000340">
    <property type="entry name" value="Dual-sp_phosphatase_cat-dom"/>
</dbReference>
<name>A0A2U1IUJ8_SMIAN</name>
<dbReference type="InterPro" id="IPR020422">
    <property type="entry name" value="TYR_PHOSPHATASE_DUAL_dom"/>
</dbReference>
<dbReference type="AlphaFoldDB" id="A0A2U1IUJ8"/>
<gene>
    <name evidence="7" type="ORF">BB558_007632</name>
</gene>
<dbReference type="InterPro" id="IPR000387">
    <property type="entry name" value="Tyr_Pase_dom"/>
</dbReference>
<dbReference type="PROSITE" id="PS00383">
    <property type="entry name" value="TYR_PHOSPHATASE_1"/>
    <property type="match status" value="1"/>
</dbReference>
<dbReference type="Gene3D" id="3.90.190.10">
    <property type="entry name" value="Protein tyrosine phosphatase superfamily"/>
    <property type="match status" value="1"/>
</dbReference>
<dbReference type="PROSITE" id="PS50054">
    <property type="entry name" value="TYR_PHOSPHATASE_DUAL"/>
    <property type="match status" value="1"/>
</dbReference>
<accession>A0A2U1IUJ8</accession>
<keyword evidence="8" id="KW-1185">Reference proteome</keyword>
<keyword evidence="3" id="KW-0378">Hydrolase</keyword>
<dbReference type="PANTHER" id="PTHR10159">
    <property type="entry name" value="DUAL SPECIFICITY PROTEIN PHOSPHATASE"/>
    <property type="match status" value="1"/>
</dbReference>
<dbReference type="CDD" id="cd14498">
    <property type="entry name" value="DSP"/>
    <property type="match status" value="1"/>
</dbReference>
<dbReference type="GO" id="GO:0008330">
    <property type="term" value="F:protein tyrosine/threonine phosphatase activity"/>
    <property type="evidence" value="ECO:0007669"/>
    <property type="project" value="TreeGrafter"/>
</dbReference>
<evidence type="ECO:0000256" key="3">
    <source>
        <dbReference type="ARBA" id="ARBA00022801"/>
    </source>
</evidence>
<dbReference type="GO" id="GO:0033550">
    <property type="term" value="F:MAP kinase tyrosine phosphatase activity"/>
    <property type="evidence" value="ECO:0007669"/>
    <property type="project" value="TreeGrafter"/>
</dbReference>
<dbReference type="PANTHER" id="PTHR10159:SF519">
    <property type="entry name" value="DUAL SPECIFICITY PROTEIN PHOSPHATASE MPK3"/>
    <property type="match status" value="1"/>
</dbReference>
<evidence type="ECO:0000256" key="4">
    <source>
        <dbReference type="ARBA" id="ARBA00022912"/>
    </source>
</evidence>
<dbReference type="GO" id="GO:0017017">
    <property type="term" value="F:MAP kinase tyrosine/serine/threonine phosphatase activity"/>
    <property type="evidence" value="ECO:0007669"/>
    <property type="project" value="TreeGrafter"/>
</dbReference>
<dbReference type="GO" id="GO:0005737">
    <property type="term" value="C:cytoplasm"/>
    <property type="evidence" value="ECO:0007669"/>
    <property type="project" value="TreeGrafter"/>
</dbReference>
<comment type="caution">
    <text evidence="7">The sequence shown here is derived from an EMBL/GenBank/DDBJ whole genome shotgun (WGS) entry which is preliminary data.</text>
</comment>
<dbReference type="InterPro" id="IPR029021">
    <property type="entry name" value="Prot-tyrosine_phosphatase-like"/>
</dbReference>
<comment type="similarity">
    <text evidence="1">Belongs to the protein-tyrosine phosphatase family. Non-receptor class dual specificity subfamily.</text>
</comment>
<evidence type="ECO:0000259" key="5">
    <source>
        <dbReference type="PROSITE" id="PS50054"/>
    </source>
</evidence>
<reference evidence="7 8" key="1">
    <citation type="journal article" date="2018" name="MBio">
        <title>Comparative Genomics Reveals the Core Gene Toolbox for the Fungus-Insect Symbiosis.</title>
        <authorList>
            <person name="Wang Y."/>
            <person name="Stata M."/>
            <person name="Wang W."/>
            <person name="Stajich J.E."/>
            <person name="White M.M."/>
            <person name="Moncalvo J.M."/>
        </authorList>
    </citation>
    <scope>NUCLEOTIDE SEQUENCE [LARGE SCALE GENOMIC DNA]</scope>
    <source>
        <strain evidence="7 8">AUS-126-30</strain>
    </source>
</reference>
<protein>
    <recommendedName>
        <fullName evidence="2">protein-tyrosine-phosphatase</fullName>
        <ecNumber evidence="2">3.1.3.48</ecNumber>
    </recommendedName>
</protein>
<dbReference type="SMART" id="SM00195">
    <property type="entry name" value="DSPc"/>
    <property type="match status" value="1"/>
</dbReference>
<dbReference type="Proteomes" id="UP000245591">
    <property type="component" value="Unassembled WGS sequence"/>
</dbReference>
<organism evidence="7 8">
    <name type="scientific">Smittium angustum</name>
    <dbReference type="NCBI Taxonomy" id="133377"/>
    <lineage>
        <taxon>Eukaryota</taxon>
        <taxon>Fungi</taxon>
        <taxon>Fungi incertae sedis</taxon>
        <taxon>Zoopagomycota</taxon>
        <taxon>Kickxellomycotina</taxon>
        <taxon>Harpellomycetes</taxon>
        <taxon>Harpellales</taxon>
        <taxon>Legeriomycetaceae</taxon>
        <taxon>Smittium</taxon>
    </lineage>
</organism>
<dbReference type="Pfam" id="PF00782">
    <property type="entry name" value="DSPc"/>
    <property type="match status" value="1"/>
</dbReference>
<evidence type="ECO:0000313" key="8">
    <source>
        <dbReference type="Proteomes" id="UP000245591"/>
    </source>
</evidence>
<dbReference type="EC" id="3.1.3.48" evidence="2"/>
<proteinExistence type="inferred from homology"/>
<evidence type="ECO:0000259" key="6">
    <source>
        <dbReference type="PROSITE" id="PS50056"/>
    </source>
</evidence>
<evidence type="ECO:0000313" key="7">
    <source>
        <dbReference type="EMBL" id="PVZ96481.1"/>
    </source>
</evidence>